<keyword evidence="3 5" id="KW-1133">Transmembrane helix</keyword>
<name>A0ABT3L477_9CYAN</name>
<evidence type="ECO:0000256" key="1">
    <source>
        <dbReference type="ARBA" id="ARBA00004141"/>
    </source>
</evidence>
<evidence type="ECO:0000259" key="6">
    <source>
        <dbReference type="Pfam" id="PF05154"/>
    </source>
</evidence>
<dbReference type="RefSeq" id="WP_265264003.1">
    <property type="nucleotide sequence ID" value="NZ_JAIHOM010000032.1"/>
</dbReference>
<dbReference type="PANTHER" id="PTHR21016:SF25">
    <property type="entry name" value="TM2 DOMAIN-CONTAINING PROTEIN DDB_G0277895-RELATED"/>
    <property type="match status" value="1"/>
</dbReference>
<feature type="transmembrane region" description="Helical" evidence="5">
    <location>
        <begin position="40"/>
        <end position="64"/>
    </location>
</feature>
<dbReference type="PANTHER" id="PTHR21016">
    <property type="entry name" value="BETA-AMYLOID BINDING PROTEIN-RELATED"/>
    <property type="match status" value="1"/>
</dbReference>
<evidence type="ECO:0000313" key="7">
    <source>
        <dbReference type="EMBL" id="MCW6036257.1"/>
    </source>
</evidence>
<organism evidence="7 8">
    <name type="scientific">Spirulina subsalsa FACHB-351</name>
    <dbReference type="NCBI Taxonomy" id="234711"/>
    <lineage>
        <taxon>Bacteria</taxon>
        <taxon>Bacillati</taxon>
        <taxon>Cyanobacteriota</taxon>
        <taxon>Cyanophyceae</taxon>
        <taxon>Spirulinales</taxon>
        <taxon>Spirulinaceae</taxon>
        <taxon>Spirulina</taxon>
    </lineage>
</organism>
<gene>
    <name evidence="7" type="ORF">K4A83_08225</name>
</gene>
<evidence type="ECO:0000256" key="4">
    <source>
        <dbReference type="ARBA" id="ARBA00023136"/>
    </source>
</evidence>
<accession>A0ABT3L477</accession>
<dbReference type="InterPro" id="IPR050932">
    <property type="entry name" value="TM2D1-3-like"/>
</dbReference>
<keyword evidence="8" id="KW-1185">Reference proteome</keyword>
<reference evidence="7 8" key="1">
    <citation type="submission" date="2021-08" db="EMBL/GenBank/DDBJ databases">
        <title>Draft genome sequence of Spirulina subsalsa with high tolerance to salinity and hype-accumulation of phycocyanin.</title>
        <authorList>
            <person name="Pei H."/>
            <person name="Jiang L."/>
        </authorList>
    </citation>
    <scope>NUCLEOTIDE SEQUENCE [LARGE SCALE GENOMIC DNA]</scope>
    <source>
        <strain evidence="7 8">FACHB-351</strain>
    </source>
</reference>
<dbReference type="EMBL" id="JAIHOM010000032">
    <property type="protein sequence ID" value="MCW6036257.1"/>
    <property type="molecule type" value="Genomic_DNA"/>
</dbReference>
<dbReference type="Pfam" id="PF05154">
    <property type="entry name" value="TM2"/>
    <property type="match status" value="1"/>
</dbReference>
<sequence>MNSKTTRTERLLISYALWASIFVGIGGIHRLYNGKIGSGLLWFCTFGLFGVGQFVDLFLIPNMAEEYDLKLRMKYGVLPNGVPMPTATIAPTMVDTSGSDNLRVRLLKAAQKRQGKISVTQGVLETGADFAEVEEALMKMVKKGYANIDNDPIKGTIIYEFPEL</sequence>
<dbReference type="Proteomes" id="UP001526426">
    <property type="component" value="Unassembled WGS sequence"/>
</dbReference>
<keyword evidence="4 5" id="KW-0472">Membrane</keyword>
<comment type="caution">
    <text evidence="7">The sequence shown here is derived from an EMBL/GenBank/DDBJ whole genome shotgun (WGS) entry which is preliminary data.</text>
</comment>
<protein>
    <submittedName>
        <fullName evidence="7">TM2 domain-containing protein</fullName>
    </submittedName>
</protein>
<evidence type="ECO:0000256" key="2">
    <source>
        <dbReference type="ARBA" id="ARBA00022692"/>
    </source>
</evidence>
<evidence type="ECO:0000313" key="8">
    <source>
        <dbReference type="Proteomes" id="UP001526426"/>
    </source>
</evidence>
<keyword evidence="2 5" id="KW-0812">Transmembrane</keyword>
<feature type="domain" description="TM2" evidence="6">
    <location>
        <begin position="13"/>
        <end position="58"/>
    </location>
</feature>
<evidence type="ECO:0000256" key="5">
    <source>
        <dbReference type="SAM" id="Phobius"/>
    </source>
</evidence>
<comment type="subcellular location">
    <subcellularLocation>
        <location evidence="1">Membrane</location>
        <topology evidence="1">Multi-pass membrane protein</topology>
    </subcellularLocation>
</comment>
<proteinExistence type="predicted"/>
<feature type="transmembrane region" description="Helical" evidence="5">
    <location>
        <begin position="12"/>
        <end position="28"/>
    </location>
</feature>
<dbReference type="InterPro" id="IPR007829">
    <property type="entry name" value="TM2"/>
</dbReference>
<evidence type="ECO:0000256" key="3">
    <source>
        <dbReference type="ARBA" id="ARBA00022989"/>
    </source>
</evidence>